<gene>
    <name evidence="2" type="ORF">IOQ59_13585</name>
</gene>
<sequence>MTAQITSAQLLERYGLDYFKNASTFGALTDDALHYLFDKGDLLQMESGDELFRIGDAGDCFYVILDGCIGFHKPCQRKQTHIRDYEFGTEVGFVAMIGLHSRVGDAAATKPTLVLKVSCHLFSELQQDLPNDFGVLLLNLSREMSRRLRDADNRLAEAE</sequence>
<accession>A0A8J7FIF0</accession>
<reference evidence="2" key="1">
    <citation type="submission" date="2020-10" db="EMBL/GenBank/DDBJ databases">
        <title>Bacterium isolated from coastal waters sediment.</title>
        <authorList>
            <person name="Chen R.-J."/>
            <person name="Lu D.-C."/>
            <person name="Zhu K.-L."/>
            <person name="Du Z.-J."/>
        </authorList>
    </citation>
    <scope>NUCLEOTIDE SEQUENCE</scope>
    <source>
        <strain evidence="2">N1Y112</strain>
    </source>
</reference>
<dbReference type="RefSeq" id="WP_193953913.1">
    <property type="nucleotide sequence ID" value="NZ_JADEYS010000013.1"/>
</dbReference>
<evidence type="ECO:0000259" key="1">
    <source>
        <dbReference type="PROSITE" id="PS50042"/>
    </source>
</evidence>
<dbReference type="Pfam" id="PF00027">
    <property type="entry name" value="cNMP_binding"/>
    <property type="match status" value="1"/>
</dbReference>
<dbReference type="PROSITE" id="PS50042">
    <property type="entry name" value="CNMP_BINDING_3"/>
    <property type="match status" value="1"/>
</dbReference>
<dbReference type="Gene3D" id="2.60.120.10">
    <property type="entry name" value="Jelly Rolls"/>
    <property type="match status" value="1"/>
</dbReference>
<dbReference type="EMBL" id="JADEYS010000013">
    <property type="protein sequence ID" value="MBE9398288.1"/>
    <property type="molecule type" value="Genomic_DNA"/>
</dbReference>
<evidence type="ECO:0000313" key="3">
    <source>
        <dbReference type="Proteomes" id="UP000640333"/>
    </source>
</evidence>
<dbReference type="SUPFAM" id="SSF51206">
    <property type="entry name" value="cAMP-binding domain-like"/>
    <property type="match status" value="1"/>
</dbReference>
<feature type="domain" description="Cyclic nucleotide-binding" evidence="1">
    <location>
        <begin position="24"/>
        <end position="125"/>
    </location>
</feature>
<organism evidence="2 3">
    <name type="scientific">Pontibacterium sinense</name>
    <dbReference type="NCBI Taxonomy" id="2781979"/>
    <lineage>
        <taxon>Bacteria</taxon>
        <taxon>Pseudomonadati</taxon>
        <taxon>Pseudomonadota</taxon>
        <taxon>Gammaproteobacteria</taxon>
        <taxon>Oceanospirillales</taxon>
        <taxon>Oceanospirillaceae</taxon>
        <taxon>Pontibacterium</taxon>
    </lineage>
</organism>
<comment type="caution">
    <text evidence="2">The sequence shown here is derived from an EMBL/GenBank/DDBJ whole genome shotgun (WGS) entry which is preliminary data.</text>
</comment>
<dbReference type="CDD" id="cd00038">
    <property type="entry name" value="CAP_ED"/>
    <property type="match status" value="1"/>
</dbReference>
<dbReference type="InterPro" id="IPR000595">
    <property type="entry name" value="cNMP-bd_dom"/>
</dbReference>
<dbReference type="AlphaFoldDB" id="A0A8J7FIF0"/>
<dbReference type="InterPro" id="IPR014710">
    <property type="entry name" value="RmlC-like_jellyroll"/>
</dbReference>
<dbReference type="InterPro" id="IPR018490">
    <property type="entry name" value="cNMP-bd_dom_sf"/>
</dbReference>
<protein>
    <submittedName>
        <fullName evidence="2">Crp/Fnr family transcriptional regulator</fullName>
    </submittedName>
</protein>
<dbReference type="Proteomes" id="UP000640333">
    <property type="component" value="Unassembled WGS sequence"/>
</dbReference>
<keyword evidence="3" id="KW-1185">Reference proteome</keyword>
<dbReference type="SMART" id="SM00100">
    <property type="entry name" value="cNMP"/>
    <property type="match status" value="1"/>
</dbReference>
<proteinExistence type="predicted"/>
<name>A0A8J7FIF0_9GAMM</name>
<evidence type="ECO:0000313" key="2">
    <source>
        <dbReference type="EMBL" id="MBE9398288.1"/>
    </source>
</evidence>